<evidence type="ECO:0000313" key="4">
    <source>
        <dbReference type="EMBL" id="MDN5212569.1"/>
    </source>
</evidence>
<feature type="transmembrane region" description="Helical" evidence="2">
    <location>
        <begin position="48"/>
        <end position="70"/>
    </location>
</feature>
<dbReference type="Pfam" id="PF05569">
    <property type="entry name" value="Peptidase_M56"/>
    <property type="match status" value="1"/>
</dbReference>
<keyword evidence="2" id="KW-0812">Transmembrane</keyword>
<dbReference type="RefSeq" id="WP_346757886.1">
    <property type="nucleotide sequence ID" value="NZ_JAUJEB010000001.1"/>
</dbReference>
<name>A0ABT8L4B7_9BACT</name>
<gene>
    <name evidence="4" type="ORF">QQ020_10955</name>
</gene>
<dbReference type="InterPro" id="IPR008756">
    <property type="entry name" value="Peptidase_M56"/>
</dbReference>
<protein>
    <submittedName>
        <fullName evidence="4">M56 family metallopeptidase</fullName>
    </submittedName>
</protein>
<feature type="coiled-coil region" evidence="1">
    <location>
        <begin position="498"/>
        <end position="576"/>
    </location>
</feature>
<organism evidence="4 5">
    <name type="scientific">Agaribacillus aureus</name>
    <dbReference type="NCBI Taxonomy" id="3051825"/>
    <lineage>
        <taxon>Bacteria</taxon>
        <taxon>Pseudomonadati</taxon>
        <taxon>Bacteroidota</taxon>
        <taxon>Cytophagia</taxon>
        <taxon>Cytophagales</taxon>
        <taxon>Splendidivirgaceae</taxon>
        <taxon>Agaribacillus</taxon>
    </lineage>
</organism>
<accession>A0ABT8L4B7</accession>
<feature type="domain" description="Peptidase M56" evidence="3">
    <location>
        <begin position="57"/>
        <end position="271"/>
    </location>
</feature>
<evidence type="ECO:0000256" key="2">
    <source>
        <dbReference type="SAM" id="Phobius"/>
    </source>
</evidence>
<evidence type="ECO:0000256" key="1">
    <source>
        <dbReference type="SAM" id="Coils"/>
    </source>
</evidence>
<keyword evidence="2" id="KW-0472">Membrane</keyword>
<dbReference type="Proteomes" id="UP001172083">
    <property type="component" value="Unassembled WGS sequence"/>
</dbReference>
<feature type="transmembrane region" description="Helical" evidence="2">
    <location>
        <begin position="125"/>
        <end position="146"/>
    </location>
</feature>
<keyword evidence="1" id="KW-0175">Coiled coil</keyword>
<keyword evidence="5" id="KW-1185">Reference proteome</keyword>
<dbReference type="PANTHER" id="PTHR34978:SF3">
    <property type="entry name" value="SLR0241 PROTEIN"/>
    <property type="match status" value="1"/>
</dbReference>
<feature type="coiled-coil region" evidence="1">
    <location>
        <begin position="389"/>
        <end position="428"/>
    </location>
</feature>
<dbReference type="Gene3D" id="3.30.2010.10">
    <property type="entry name" value="Metalloproteases ('zincins'), catalytic domain"/>
    <property type="match status" value="1"/>
</dbReference>
<proteinExistence type="predicted"/>
<feature type="transmembrane region" description="Helical" evidence="2">
    <location>
        <begin position="326"/>
        <end position="344"/>
    </location>
</feature>
<dbReference type="InterPro" id="IPR052173">
    <property type="entry name" value="Beta-lactam_resp_regulator"/>
</dbReference>
<dbReference type="EMBL" id="JAUJEB010000001">
    <property type="protein sequence ID" value="MDN5212569.1"/>
    <property type="molecule type" value="Genomic_DNA"/>
</dbReference>
<keyword evidence="2" id="KW-1133">Transmembrane helix</keyword>
<feature type="transmembrane region" description="Helical" evidence="2">
    <location>
        <begin position="20"/>
        <end position="41"/>
    </location>
</feature>
<reference evidence="4" key="1">
    <citation type="submission" date="2023-06" db="EMBL/GenBank/DDBJ databases">
        <title>Genomic of Agaribacillus aureum.</title>
        <authorList>
            <person name="Wang G."/>
        </authorList>
    </citation>
    <scope>NUCLEOTIDE SEQUENCE</scope>
    <source>
        <strain evidence="4">BMA12</strain>
    </source>
</reference>
<comment type="caution">
    <text evidence="4">The sequence shown here is derived from an EMBL/GenBank/DDBJ whole genome shotgun (WGS) entry which is preliminary data.</text>
</comment>
<evidence type="ECO:0000313" key="5">
    <source>
        <dbReference type="Proteomes" id="UP001172083"/>
    </source>
</evidence>
<sequence>MKTLNEIFSTTFTDALGWTLFHSLWQGALIAFALYIFLVVFRKTRANIKYFVSLSALFSILVIAVITFIYQLNIDKPVTNSAETSLYYLGPILSVQATHVATDSSSGFTVASIFAAIQSQMPLLLLGWLLGVFIAAVKLTGGYFYMKRKIGKALSNCPETLKQLLPKLPEQLDLRKAVRICEVPFLKTPAIFGHLKPIILIPIGLVNHLSPQQVEMVILHEIAHIKRNDFLANIIQSVLEVIFFFNPAVWWISREIRQERENCCDDLIIKAQGQPLQYIKTLAAVNHFNTSGFKLLPGFFGSGKGQLLKRMQRLVGTGTSSYSPQMYKVVALLLLLLSFLYFGWAHKNQSAIDQNKVSADASAKMLYSRFNLLSTESPTVMPQVKADTLKKEKIREQEAKIRAQEARIKALEAKIEAMEARENAREKASNDWTSEYFREGWREQLDMTLDLKDRLKFQLDEMDFDWMKDMETMFNDTLIKEFKHFDYFDHMDDHIAIKSEIQEQLKVINEQIEEGMQEFKNSQFEDFAMDMESFKEKLHLKQLDMQDIQREMDEAMNRVKEELHVFKEELGQFRERLLQSLIEDGIIDDDFEKVRITQKNGTIIVNGEKLSDELSKKYKTMIEVEMGKKYLNNKNFSFQFDRDWHWD</sequence>
<dbReference type="PANTHER" id="PTHR34978">
    <property type="entry name" value="POSSIBLE SENSOR-TRANSDUCER PROTEIN BLAR"/>
    <property type="match status" value="1"/>
</dbReference>
<dbReference type="CDD" id="cd07341">
    <property type="entry name" value="M56_BlaR1_MecR1_like"/>
    <property type="match status" value="1"/>
</dbReference>
<evidence type="ECO:0000259" key="3">
    <source>
        <dbReference type="Pfam" id="PF05569"/>
    </source>
</evidence>